<name>A0A1G8ZJU5_9RHOB</name>
<evidence type="ECO:0000313" key="3">
    <source>
        <dbReference type="EMBL" id="SDK14864.1"/>
    </source>
</evidence>
<evidence type="ECO:0008006" key="5">
    <source>
        <dbReference type="Google" id="ProtNLM"/>
    </source>
</evidence>
<sequence length="215" mass="22485">MQPAPRLLRTAAALALSAVLASCSAPAAMREASRPEGALGDFRLGFVIVTAETPAVGPLSRTATAEEWEEVLAEAIRRELGGYEGDRLYHIGVSVDGYTLALPGIPVVASPKSVLGIGVTVWDDAKGEKLNAEPRRMAVFESLGGDTVLGSGLTRSRREQMEDLAANAARKIHLWLRENAAWFGVGAEAGAAQAPEEGPASPAAQAEGEDRRSGA</sequence>
<dbReference type="AlphaFoldDB" id="A0A1G8ZJU5"/>
<feature type="compositionally biased region" description="Low complexity" evidence="1">
    <location>
        <begin position="189"/>
        <end position="206"/>
    </location>
</feature>
<dbReference type="STRING" id="990712.SAMN05216257_101758"/>
<protein>
    <recommendedName>
        <fullName evidence="5">Lipoprotein</fullName>
    </recommendedName>
</protein>
<reference evidence="4" key="1">
    <citation type="submission" date="2016-10" db="EMBL/GenBank/DDBJ databases">
        <authorList>
            <person name="Varghese N."/>
            <person name="Submissions S."/>
        </authorList>
    </citation>
    <scope>NUCLEOTIDE SEQUENCE [LARGE SCALE GENOMIC DNA]</scope>
    <source>
        <strain evidence="4">CGMCC 1.10789</strain>
    </source>
</reference>
<feature type="chain" id="PRO_5011632485" description="Lipoprotein" evidence="2">
    <location>
        <begin position="28"/>
        <end position="215"/>
    </location>
</feature>
<accession>A0A1G8ZJU5</accession>
<organism evidence="3 4">
    <name type="scientific">Meinhardsimonia xiamenensis</name>
    <dbReference type="NCBI Taxonomy" id="990712"/>
    <lineage>
        <taxon>Bacteria</taxon>
        <taxon>Pseudomonadati</taxon>
        <taxon>Pseudomonadota</taxon>
        <taxon>Alphaproteobacteria</taxon>
        <taxon>Rhodobacterales</taxon>
        <taxon>Paracoccaceae</taxon>
        <taxon>Meinhardsimonia</taxon>
    </lineage>
</organism>
<evidence type="ECO:0000256" key="2">
    <source>
        <dbReference type="SAM" id="SignalP"/>
    </source>
</evidence>
<dbReference type="EMBL" id="FNFV01000001">
    <property type="protein sequence ID" value="SDK14864.1"/>
    <property type="molecule type" value="Genomic_DNA"/>
</dbReference>
<feature type="signal peptide" evidence="2">
    <location>
        <begin position="1"/>
        <end position="27"/>
    </location>
</feature>
<dbReference type="RefSeq" id="WP_176759520.1">
    <property type="nucleotide sequence ID" value="NZ_FNFV01000001.1"/>
</dbReference>
<keyword evidence="2" id="KW-0732">Signal</keyword>
<evidence type="ECO:0000313" key="4">
    <source>
        <dbReference type="Proteomes" id="UP000199328"/>
    </source>
</evidence>
<gene>
    <name evidence="3" type="ORF">SAMN05216257_101758</name>
</gene>
<keyword evidence="4" id="KW-1185">Reference proteome</keyword>
<dbReference type="Proteomes" id="UP000199328">
    <property type="component" value="Unassembled WGS sequence"/>
</dbReference>
<evidence type="ECO:0000256" key="1">
    <source>
        <dbReference type="SAM" id="MobiDB-lite"/>
    </source>
</evidence>
<proteinExistence type="predicted"/>
<feature type="region of interest" description="Disordered" evidence="1">
    <location>
        <begin position="189"/>
        <end position="215"/>
    </location>
</feature>
<dbReference type="PROSITE" id="PS51257">
    <property type="entry name" value="PROKAR_LIPOPROTEIN"/>
    <property type="match status" value="1"/>
</dbReference>